<proteinExistence type="predicted"/>
<organism evidence="1">
    <name type="scientific">Hexamita inflata</name>
    <dbReference type="NCBI Taxonomy" id="28002"/>
    <lineage>
        <taxon>Eukaryota</taxon>
        <taxon>Metamonada</taxon>
        <taxon>Diplomonadida</taxon>
        <taxon>Hexamitidae</taxon>
        <taxon>Hexamitinae</taxon>
        <taxon>Hexamita</taxon>
    </lineage>
</organism>
<dbReference type="Proteomes" id="UP001642409">
    <property type="component" value="Unassembled WGS sequence"/>
</dbReference>
<name>A0AA86VBX1_9EUKA</name>
<gene>
    <name evidence="2" type="ORF">HINF_LOCUS4037</name>
    <name evidence="1" type="ORF">HINF_LOCUS49953</name>
</gene>
<evidence type="ECO:0000313" key="2">
    <source>
        <dbReference type="EMBL" id="CAL5976880.1"/>
    </source>
</evidence>
<protein>
    <submittedName>
        <fullName evidence="2">Hypothetical_protein</fullName>
    </submittedName>
</protein>
<accession>A0AA86VBX1</accession>
<reference evidence="1" key="1">
    <citation type="submission" date="2023-06" db="EMBL/GenBank/DDBJ databases">
        <authorList>
            <person name="Kurt Z."/>
        </authorList>
    </citation>
    <scope>NUCLEOTIDE SEQUENCE</scope>
</reference>
<keyword evidence="3" id="KW-1185">Reference proteome</keyword>
<evidence type="ECO:0000313" key="3">
    <source>
        <dbReference type="Proteomes" id="UP001642409"/>
    </source>
</evidence>
<sequence>MKERLLQQLLETDNEIQQILDKQRQQKQQYKDYVDRLRPQILQSQQKMKQLSTEPIPEFNPVDYENLNFLLLHNLQSTLKFTQCIEDSRNLQQSIQMQLQQGKFREAVKQFVHVYQLDDFLHQKALELHKPALEMIIQTAADSCALEEDYFSRVRKPEYIVHLFSHQSEQDQFSSCFSSFLASIQPKSMLSSDFTRQFSQLTQTALSHFNLLLETLFKYQEDIITYYLAQMFNISLSNFQQKQIDSYINECFNSMKNFIFNYINQNGEVELDFKNTFANALQITVTLVYRFYSLIKVQTNQFNTSSDVLRNNLNLKDLFSNRFETLVQNEQFKPLLKQIVEKYKEAENDYLCQNLIALQKQYMPGNEFFQLFKHVTTRVDQLDISSEFIDKIEFKKELAVYFEQHFLVFEDQINELLTIYQVYSKIGSLHGIMNTDKIYELYQNKLTKQLQSKIKEFVAERLTQQIQRLVASQNAGALIEYLEFLLLEQDLDDQEQQMAQMLTAPYLDKATQLLIKQIELNFIQQLIKTRTVISAMDTQNLSKQINTLIQFFTKHLHRSCVEEFKAFREIVCVLGSSSRQEANEIGVGLGTDIVGQICQLQGIV</sequence>
<dbReference type="EMBL" id="CATOUU010000952">
    <property type="protein sequence ID" value="CAI9962308.1"/>
    <property type="molecule type" value="Genomic_DNA"/>
</dbReference>
<dbReference type="EMBL" id="CAXDID020000007">
    <property type="protein sequence ID" value="CAL5976880.1"/>
    <property type="molecule type" value="Genomic_DNA"/>
</dbReference>
<dbReference type="AlphaFoldDB" id="A0AA86VBX1"/>
<reference evidence="2 3" key="2">
    <citation type="submission" date="2024-07" db="EMBL/GenBank/DDBJ databases">
        <authorList>
            <person name="Akdeniz Z."/>
        </authorList>
    </citation>
    <scope>NUCLEOTIDE SEQUENCE [LARGE SCALE GENOMIC DNA]</scope>
</reference>
<evidence type="ECO:0000313" key="1">
    <source>
        <dbReference type="EMBL" id="CAI9962308.1"/>
    </source>
</evidence>
<comment type="caution">
    <text evidence="1">The sequence shown here is derived from an EMBL/GenBank/DDBJ whole genome shotgun (WGS) entry which is preliminary data.</text>
</comment>